<dbReference type="AlphaFoldDB" id="A0AAD8AK18"/>
<dbReference type="SUPFAM" id="SSF57667">
    <property type="entry name" value="beta-beta-alpha zinc fingers"/>
    <property type="match status" value="1"/>
</dbReference>
<name>A0AAD8AK18_DIPPU</name>
<keyword evidence="1" id="KW-0862">Zinc</keyword>
<evidence type="ECO:0000256" key="1">
    <source>
        <dbReference type="PROSITE-ProRule" id="PRU00042"/>
    </source>
</evidence>
<sequence length="113" mass="13128">MNELGGLQESGNFRSDETLNNLSGSLSQGHNTTQQIQSNQQLNSKQISSYRFPGAFSCPRCRKVYRYKTNMLRHLKLECGKDPQFQCPYCPRQTKHKSSMQRHIENRHTPRLV</sequence>
<comment type="caution">
    <text evidence="4">The sequence shown here is derived from an EMBL/GenBank/DDBJ whole genome shotgun (WGS) entry which is preliminary data.</text>
</comment>
<dbReference type="Gene3D" id="3.30.160.60">
    <property type="entry name" value="Classic Zinc Finger"/>
    <property type="match status" value="1"/>
</dbReference>
<dbReference type="InterPro" id="IPR013087">
    <property type="entry name" value="Znf_C2H2_type"/>
</dbReference>
<evidence type="ECO:0000259" key="3">
    <source>
        <dbReference type="PROSITE" id="PS50157"/>
    </source>
</evidence>
<dbReference type="PROSITE" id="PS50157">
    <property type="entry name" value="ZINC_FINGER_C2H2_2"/>
    <property type="match status" value="2"/>
</dbReference>
<dbReference type="SMART" id="SM00355">
    <property type="entry name" value="ZnF_C2H2"/>
    <property type="match status" value="2"/>
</dbReference>
<evidence type="ECO:0000256" key="2">
    <source>
        <dbReference type="SAM" id="MobiDB-lite"/>
    </source>
</evidence>
<organism evidence="4 5">
    <name type="scientific">Diploptera punctata</name>
    <name type="common">Pacific beetle cockroach</name>
    <dbReference type="NCBI Taxonomy" id="6984"/>
    <lineage>
        <taxon>Eukaryota</taxon>
        <taxon>Metazoa</taxon>
        <taxon>Ecdysozoa</taxon>
        <taxon>Arthropoda</taxon>
        <taxon>Hexapoda</taxon>
        <taxon>Insecta</taxon>
        <taxon>Pterygota</taxon>
        <taxon>Neoptera</taxon>
        <taxon>Polyneoptera</taxon>
        <taxon>Dictyoptera</taxon>
        <taxon>Blattodea</taxon>
        <taxon>Blaberoidea</taxon>
        <taxon>Blaberidae</taxon>
        <taxon>Diplopterinae</taxon>
        <taxon>Diploptera</taxon>
    </lineage>
</organism>
<gene>
    <name evidence="4" type="ORF">L9F63_026287</name>
</gene>
<dbReference type="Proteomes" id="UP001233999">
    <property type="component" value="Unassembled WGS sequence"/>
</dbReference>
<proteinExistence type="predicted"/>
<feature type="domain" description="C2H2-type" evidence="3">
    <location>
        <begin position="56"/>
        <end position="83"/>
    </location>
</feature>
<dbReference type="EMBL" id="JASPKZ010000310">
    <property type="protein sequence ID" value="KAJ9600575.1"/>
    <property type="molecule type" value="Genomic_DNA"/>
</dbReference>
<accession>A0AAD8AK18</accession>
<dbReference type="Pfam" id="PF00096">
    <property type="entry name" value="zf-C2H2"/>
    <property type="match status" value="2"/>
</dbReference>
<feature type="compositionally biased region" description="Polar residues" evidence="2">
    <location>
        <begin position="9"/>
        <end position="44"/>
    </location>
</feature>
<reference evidence="4" key="2">
    <citation type="submission" date="2023-05" db="EMBL/GenBank/DDBJ databases">
        <authorList>
            <person name="Fouks B."/>
        </authorList>
    </citation>
    <scope>NUCLEOTIDE SEQUENCE</scope>
    <source>
        <strain evidence="4">Stay&amp;Tobe</strain>
        <tissue evidence="4">Testes</tissue>
    </source>
</reference>
<reference evidence="4" key="1">
    <citation type="journal article" date="2023" name="IScience">
        <title>Live-bearing cockroach genome reveals convergent evolutionary mechanisms linked to viviparity in insects and beyond.</title>
        <authorList>
            <person name="Fouks B."/>
            <person name="Harrison M.C."/>
            <person name="Mikhailova A.A."/>
            <person name="Marchal E."/>
            <person name="English S."/>
            <person name="Carruthers M."/>
            <person name="Jennings E.C."/>
            <person name="Chiamaka E.L."/>
            <person name="Frigard R.A."/>
            <person name="Pippel M."/>
            <person name="Attardo G.M."/>
            <person name="Benoit J.B."/>
            <person name="Bornberg-Bauer E."/>
            <person name="Tobe S.S."/>
        </authorList>
    </citation>
    <scope>NUCLEOTIDE SEQUENCE</scope>
    <source>
        <strain evidence="4">Stay&amp;Tobe</strain>
    </source>
</reference>
<evidence type="ECO:0000313" key="5">
    <source>
        <dbReference type="Proteomes" id="UP001233999"/>
    </source>
</evidence>
<protein>
    <recommendedName>
        <fullName evidence="3">C2H2-type domain-containing protein</fullName>
    </recommendedName>
</protein>
<keyword evidence="1" id="KW-0863">Zinc-finger</keyword>
<dbReference type="InterPro" id="IPR036236">
    <property type="entry name" value="Znf_C2H2_sf"/>
</dbReference>
<keyword evidence="5" id="KW-1185">Reference proteome</keyword>
<evidence type="ECO:0000313" key="4">
    <source>
        <dbReference type="EMBL" id="KAJ9600575.1"/>
    </source>
</evidence>
<feature type="domain" description="C2H2-type" evidence="3">
    <location>
        <begin position="85"/>
        <end position="109"/>
    </location>
</feature>
<dbReference type="GO" id="GO:0008270">
    <property type="term" value="F:zinc ion binding"/>
    <property type="evidence" value="ECO:0007669"/>
    <property type="project" value="UniProtKB-KW"/>
</dbReference>
<keyword evidence="1" id="KW-0479">Metal-binding</keyword>
<feature type="region of interest" description="Disordered" evidence="2">
    <location>
        <begin position="1"/>
        <end position="44"/>
    </location>
</feature>